<comment type="caution">
    <text evidence="3">The sequence shown here is derived from an EMBL/GenBank/DDBJ whole genome shotgun (WGS) entry which is preliminary data.</text>
</comment>
<dbReference type="Proteomes" id="UP000629596">
    <property type="component" value="Unassembled WGS sequence"/>
</dbReference>
<evidence type="ECO:0000313" key="5">
    <source>
        <dbReference type="Proteomes" id="UP000629596"/>
    </source>
</evidence>
<dbReference type="Gene3D" id="2.60.40.2130">
    <property type="entry name" value="F-spondin domain"/>
    <property type="match status" value="2"/>
</dbReference>
<evidence type="ECO:0000313" key="2">
    <source>
        <dbReference type="EMBL" id="MBC8602417.1"/>
    </source>
</evidence>
<feature type="chain" id="PRO_5017747027" evidence="1">
    <location>
        <begin position="20"/>
        <end position="408"/>
    </location>
</feature>
<dbReference type="InterPro" id="IPR009465">
    <property type="entry name" value="Spondin_N"/>
</dbReference>
<keyword evidence="5" id="KW-1185">Reference proteome</keyword>
<dbReference type="NCBIfam" id="NF038123">
    <property type="entry name" value="NF038123_dom"/>
    <property type="match status" value="2"/>
</dbReference>
<protein>
    <submittedName>
        <fullName evidence="2">Spondin domain-containing protein</fullName>
    </submittedName>
</protein>
<proteinExistence type="predicted"/>
<dbReference type="Proteomes" id="UP000256321">
    <property type="component" value="Unassembled WGS sequence"/>
</dbReference>
<dbReference type="RefSeq" id="WP_115499926.1">
    <property type="nucleotide sequence ID" value="NZ_JACRTI010000028.1"/>
</dbReference>
<dbReference type="EMBL" id="QREV01000028">
    <property type="protein sequence ID" value="RDU48832.1"/>
    <property type="molecule type" value="Genomic_DNA"/>
</dbReference>
<accession>A0A3D8HDW3</accession>
<sequence length="408" mass="43507">MKKYLLAATMFALVSTAFVSCSDEDEKDMPGLASSVISFENVLEPKDFVESGTFVGMGSEDINAPVVLPGQSIRFTFHAGKGQALMFATMYGASKDWFFAPENPGLQLYNNDGVPMTGDVSSQIKLWDNGTKAGMTDEKEDVGIMMVPDIDASKLMKLELNYMASSSEFELTITNTSGGSDNETPFSPGVWAVSNVFNGELLNGMPFYEAGAKSNAEITAIAQMGDNSLLAEKISANTGIITGISPAIVVVYTGDVNPIYEAGKKDAGIGLANLAQKGDASALKASLEKMPDVRMVYVAGDAPVAPGEKVEIEFEATEGDHIAYATMFGYSNDWFYANEAMIPANFKGDITGKTALFDDGTAVSQYPGAGNAQGLFIGMPEKEDASIMKVDDMFPVPTINNVLKVVIR</sequence>
<dbReference type="AlphaFoldDB" id="A0A3D8HDW3"/>
<gene>
    <name evidence="3" type="ORF">DWU89_12225</name>
    <name evidence="2" type="ORF">H8784_11920</name>
</gene>
<name>A0A3D8HDW3_9BACT</name>
<dbReference type="EMBL" id="JACRTI010000028">
    <property type="protein sequence ID" value="MBC8602417.1"/>
    <property type="molecule type" value="Genomic_DNA"/>
</dbReference>
<keyword evidence="1" id="KW-0732">Signal</keyword>
<dbReference type="PROSITE" id="PS51257">
    <property type="entry name" value="PROKAR_LIPOPROTEIN"/>
    <property type="match status" value="1"/>
</dbReference>
<feature type="signal peptide" evidence="1">
    <location>
        <begin position="1"/>
        <end position="19"/>
    </location>
</feature>
<reference evidence="2 5" key="2">
    <citation type="submission" date="2020-08" db="EMBL/GenBank/DDBJ databases">
        <title>Genome public.</title>
        <authorList>
            <person name="Liu C."/>
            <person name="Sun Q."/>
        </authorList>
    </citation>
    <scope>NUCLEOTIDE SEQUENCE [LARGE SCALE GENOMIC DNA]</scope>
    <source>
        <strain evidence="2 5">426_9</strain>
    </source>
</reference>
<organism evidence="3 4">
    <name type="scientific">Parabacteroides acidifaciens</name>
    <dbReference type="NCBI Taxonomy" id="2290935"/>
    <lineage>
        <taxon>Bacteria</taxon>
        <taxon>Pseudomonadati</taxon>
        <taxon>Bacteroidota</taxon>
        <taxon>Bacteroidia</taxon>
        <taxon>Bacteroidales</taxon>
        <taxon>Tannerellaceae</taxon>
        <taxon>Parabacteroides</taxon>
    </lineage>
</organism>
<evidence type="ECO:0000313" key="4">
    <source>
        <dbReference type="Proteomes" id="UP000256321"/>
    </source>
</evidence>
<reference evidence="3 4" key="1">
    <citation type="submission" date="2018-07" db="EMBL/GenBank/DDBJ databases">
        <title>Parabacteroides acidifaciens nov. sp., isolated from human feces.</title>
        <authorList>
            <person name="Wang Y.J."/>
        </authorList>
    </citation>
    <scope>NUCLEOTIDE SEQUENCE [LARGE SCALE GENOMIC DNA]</scope>
    <source>
        <strain evidence="3 4">426-9</strain>
    </source>
</reference>
<evidence type="ECO:0000256" key="1">
    <source>
        <dbReference type="SAM" id="SignalP"/>
    </source>
</evidence>
<dbReference type="InterPro" id="IPR038678">
    <property type="entry name" value="Spondin_N_sf"/>
</dbReference>
<evidence type="ECO:0000313" key="3">
    <source>
        <dbReference type="EMBL" id="RDU48832.1"/>
    </source>
</evidence>